<dbReference type="InterPro" id="IPR002885">
    <property type="entry name" value="PPR_rpt"/>
</dbReference>
<evidence type="ECO:0000313" key="4">
    <source>
        <dbReference type="EMBL" id="CAE4618399.1"/>
    </source>
</evidence>
<dbReference type="EMBL" id="HBNR01053166">
    <property type="protein sequence ID" value="CAE4618399.1"/>
    <property type="molecule type" value="Transcribed_RNA"/>
</dbReference>
<dbReference type="Gene3D" id="1.25.40.10">
    <property type="entry name" value="Tetratricopeptide repeat domain"/>
    <property type="match status" value="1"/>
</dbReference>
<evidence type="ECO:0000256" key="1">
    <source>
        <dbReference type="ARBA" id="ARBA00022737"/>
    </source>
</evidence>
<evidence type="ECO:0000256" key="2">
    <source>
        <dbReference type="PROSITE-ProRule" id="PRU00708"/>
    </source>
</evidence>
<evidence type="ECO:0000256" key="3">
    <source>
        <dbReference type="SAM" id="MobiDB-lite"/>
    </source>
</evidence>
<name>A0A7S4RN41_9DINO</name>
<gene>
    <name evidence="4" type="ORF">AMON00008_LOCUS37313</name>
</gene>
<proteinExistence type="predicted"/>
<dbReference type="Pfam" id="PF01535">
    <property type="entry name" value="PPR"/>
    <property type="match status" value="3"/>
</dbReference>
<dbReference type="PANTHER" id="PTHR47447">
    <property type="entry name" value="OS03G0856100 PROTEIN"/>
    <property type="match status" value="1"/>
</dbReference>
<feature type="compositionally biased region" description="Gly residues" evidence="3">
    <location>
        <begin position="1"/>
        <end position="16"/>
    </location>
</feature>
<feature type="compositionally biased region" description="Polar residues" evidence="3">
    <location>
        <begin position="211"/>
        <end position="224"/>
    </location>
</feature>
<accession>A0A7S4RN41</accession>
<dbReference type="PANTHER" id="PTHR47447:SF17">
    <property type="entry name" value="OS12G0638900 PROTEIN"/>
    <property type="match status" value="1"/>
</dbReference>
<dbReference type="PROSITE" id="PS51375">
    <property type="entry name" value="PPR"/>
    <property type="match status" value="3"/>
</dbReference>
<sequence length="230" mass="23863">MVLGGGSVSAGVGAGSLPGQRPQATRSGRRGRSKQADPELESLLSLGDEPTAAQVRRAVSPAFRAWAETPRAASAAFMGLAEGRRPGVMMLLLSCMRDQRIEVSYSAAISACAKAGEWRRAVMLHDDLLTRGGTPHVVSCSAAISACGAGGQWRRVLQLFSDMTARRVAPDAVSCSVAIGACEKGGQRRLALEMFGRMGTLGLAPLSVTAGSTTAPRASRSSVRLPSGEP</sequence>
<dbReference type="AlphaFoldDB" id="A0A7S4RN41"/>
<feature type="repeat" description="PPR" evidence="2">
    <location>
        <begin position="136"/>
        <end position="170"/>
    </location>
</feature>
<reference evidence="4" key="1">
    <citation type="submission" date="2021-01" db="EMBL/GenBank/DDBJ databases">
        <authorList>
            <person name="Corre E."/>
            <person name="Pelletier E."/>
            <person name="Niang G."/>
            <person name="Scheremetjew M."/>
            <person name="Finn R."/>
            <person name="Kale V."/>
            <person name="Holt S."/>
            <person name="Cochrane G."/>
            <person name="Meng A."/>
            <person name="Brown T."/>
            <person name="Cohen L."/>
        </authorList>
    </citation>
    <scope>NUCLEOTIDE SEQUENCE</scope>
    <source>
        <strain evidence="4">CCMP3105</strain>
    </source>
</reference>
<feature type="repeat" description="PPR" evidence="2">
    <location>
        <begin position="171"/>
        <end position="205"/>
    </location>
</feature>
<organism evidence="4">
    <name type="scientific">Alexandrium monilatum</name>
    <dbReference type="NCBI Taxonomy" id="311494"/>
    <lineage>
        <taxon>Eukaryota</taxon>
        <taxon>Sar</taxon>
        <taxon>Alveolata</taxon>
        <taxon>Dinophyceae</taxon>
        <taxon>Gonyaulacales</taxon>
        <taxon>Pyrocystaceae</taxon>
        <taxon>Alexandrium</taxon>
    </lineage>
</organism>
<protein>
    <recommendedName>
        <fullName evidence="5">Pentacotripeptide-repeat region of PRORP domain-containing protein</fullName>
    </recommendedName>
</protein>
<keyword evidence="1" id="KW-0677">Repeat</keyword>
<feature type="region of interest" description="Disordered" evidence="3">
    <location>
        <begin position="1"/>
        <end position="47"/>
    </location>
</feature>
<dbReference type="NCBIfam" id="TIGR00756">
    <property type="entry name" value="PPR"/>
    <property type="match status" value="2"/>
</dbReference>
<feature type="region of interest" description="Disordered" evidence="3">
    <location>
        <begin position="211"/>
        <end position="230"/>
    </location>
</feature>
<dbReference type="InterPro" id="IPR011990">
    <property type="entry name" value="TPR-like_helical_dom_sf"/>
</dbReference>
<evidence type="ECO:0008006" key="5">
    <source>
        <dbReference type="Google" id="ProtNLM"/>
    </source>
</evidence>
<feature type="repeat" description="PPR" evidence="2">
    <location>
        <begin position="101"/>
        <end position="135"/>
    </location>
</feature>